<evidence type="ECO:0000313" key="3">
    <source>
        <dbReference type="Proteomes" id="UP000664628"/>
    </source>
</evidence>
<evidence type="ECO:0000313" key="2">
    <source>
        <dbReference type="EMBL" id="MBO0952095.1"/>
    </source>
</evidence>
<accession>A0ABS3JQ10</accession>
<dbReference type="EMBL" id="JAFMYW010000010">
    <property type="protein sequence ID" value="MBO0952095.1"/>
    <property type="molecule type" value="Genomic_DNA"/>
</dbReference>
<keyword evidence="1" id="KW-0472">Membrane</keyword>
<dbReference type="Proteomes" id="UP000664628">
    <property type="component" value="Unassembled WGS sequence"/>
</dbReference>
<protein>
    <submittedName>
        <fullName evidence="2">Uncharacterized protein</fullName>
    </submittedName>
</protein>
<comment type="caution">
    <text evidence="2">The sequence shown here is derived from an EMBL/GenBank/DDBJ whole genome shotgun (WGS) entry which is preliminary data.</text>
</comment>
<reference evidence="2 3" key="1">
    <citation type="submission" date="2021-03" db="EMBL/GenBank/DDBJ databases">
        <title>Fibrella sp. HMF5405 genome sequencing and assembly.</title>
        <authorList>
            <person name="Kang H."/>
            <person name="Kim H."/>
            <person name="Bae S."/>
            <person name="Joh K."/>
        </authorList>
    </citation>
    <scope>NUCLEOTIDE SEQUENCE [LARGE SCALE GENOMIC DNA]</scope>
    <source>
        <strain evidence="2 3">HMF5405</strain>
    </source>
</reference>
<dbReference type="RefSeq" id="WP_207332052.1">
    <property type="nucleotide sequence ID" value="NZ_JAFMYW010000010.1"/>
</dbReference>
<organism evidence="2 3">
    <name type="scientific">Fibrella forsythiae</name>
    <dbReference type="NCBI Taxonomy" id="2817061"/>
    <lineage>
        <taxon>Bacteria</taxon>
        <taxon>Pseudomonadati</taxon>
        <taxon>Bacteroidota</taxon>
        <taxon>Cytophagia</taxon>
        <taxon>Cytophagales</taxon>
        <taxon>Spirosomataceae</taxon>
        <taxon>Fibrella</taxon>
    </lineage>
</organism>
<keyword evidence="3" id="KW-1185">Reference proteome</keyword>
<feature type="transmembrane region" description="Helical" evidence="1">
    <location>
        <begin position="130"/>
        <end position="148"/>
    </location>
</feature>
<keyword evidence="1" id="KW-1133">Transmembrane helix</keyword>
<evidence type="ECO:0000256" key="1">
    <source>
        <dbReference type="SAM" id="Phobius"/>
    </source>
</evidence>
<keyword evidence="1" id="KW-0812">Transmembrane</keyword>
<sequence length="278" mass="31311">MTEHEMQNLKEHIRKKYDAYRLAKPGKYPALKFNSYPASYEHLRNSFKEEFDKLGNADMQEALAAIPSAKTWAKIFHDGYILRDEKILNTCYLYVWGTPRDTASGALEKTDVPTAMPEAQTSLGWTTRRSLLVAGLAIGIGGLIYVVSRQLTDELVISNPANGMVVPRLMVVEGKASNAEVVWPIVHPIRSRTHANPIDEYYVQDPIRVAKDGTWKGIVYIGGPNKTHVGIRYQLRVFINPAKPLLDEQLIYSWPRAERASSAVEIERGPQEILLPIP</sequence>
<name>A0ABS3JQ10_9BACT</name>
<proteinExistence type="predicted"/>
<gene>
    <name evidence="2" type="ORF">J2I46_26170</name>
</gene>